<evidence type="ECO:0000313" key="1">
    <source>
        <dbReference type="EMBL" id="WML91955.1"/>
    </source>
</evidence>
<dbReference type="Proteomes" id="UP001236657">
    <property type="component" value="Chromosome"/>
</dbReference>
<evidence type="ECO:0008006" key="3">
    <source>
        <dbReference type="Google" id="ProtNLM"/>
    </source>
</evidence>
<reference evidence="1 2" key="1">
    <citation type="submission" date="2023-08" db="EMBL/GenBank/DDBJ databases">
        <title>New molecular markers tilS and rpoB for phylogenetic and monitoring studies of the genus Thiothrix biodiversity.</title>
        <authorList>
            <person name="Ravin N.V."/>
            <person name="Smolyakov D."/>
            <person name="Markov N.D."/>
            <person name="Beletsky A.V."/>
            <person name="Mardanov A.V."/>
            <person name="Rudenko T.S."/>
            <person name="Grabovich M.Y."/>
        </authorList>
    </citation>
    <scope>NUCLEOTIDE SEQUENCE [LARGE SCALE GENOMIC DNA]</scope>
    <source>
        <strain evidence="1 2">MK1</strain>
    </source>
</reference>
<dbReference type="EMBL" id="CP133218">
    <property type="protein sequence ID" value="WML91955.1"/>
    <property type="molecule type" value="Genomic_DNA"/>
</dbReference>
<evidence type="ECO:0000313" key="2">
    <source>
        <dbReference type="Proteomes" id="UP001236657"/>
    </source>
</evidence>
<protein>
    <recommendedName>
        <fullName evidence="3">Porin domain-containing protein</fullName>
    </recommendedName>
</protein>
<name>A0ABY9MWI4_9GAMM</name>
<gene>
    <name evidence="1" type="ORF">RCF98_06340</name>
</gene>
<organism evidence="1 2">
    <name type="scientific">Thiothrix lacustris</name>
    <dbReference type="NCBI Taxonomy" id="525917"/>
    <lineage>
        <taxon>Bacteria</taxon>
        <taxon>Pseudomonadati</taxon>
        <taxon>Pseudomonadota</taxon>
        <taxon>Gammaproteobacteria</taxon>
        <taxon>Thiotrichales</taxon>
        <taxon>Thiotrichaceae</taxon>
        <taxon>Thiothrix</taxon>
    </lineage>
</organism>
<dbReference type="RefSeq" id="WP_308896939.1">
    <property type="nucleotide sequence ID" value="NZ_CP133218.1"/>
</dbReference>
<accession>A0ABY9MWI4</accession>
<keyword evidence="2" id="KW-1185">Reference proteome</keyword>
<sequence>MKHNTYTRPLLCITAGLCVSGYGEAADNRDETRKDTLIVNVRPSHKPLQGVQHEIGVRSNGSWTIVQGRKRAVTLGVEFGF</sequence>
<proteinExistence type="predicted"/>